<comment type="caution">
    <text evidence="2">The sequence shown here is derived from an EMBL/GenBank/DDBJ whole genome shotgun (WGS) entry which is preliminary data.</text>
</comment>
<accession>A0AAD1U1G1</accession>
<dbReference type="Proteomes" id="UP001295684">
    <property type="component" value="Unassembled WGS sequence"/>
</dbReference>
<feature type="region of interest" description="Disordered" evidence="1">
    <location>
        <begin position="90"/>
        <end position="109"/>
    </location>
</feature>
<evidence type="ECO:0000256" key="1">
    <source>
        <dbReference type="SAM" id="MobiDB-lite"/>
    </source>
</evidence>
<evidence type="ECO:0000313" key="3">
    <source>
        <dbReference type="Proteomes" id="UP001295684"/>
    </source>
</evidence>
<proteinExistence type="predicted"/>
<evidence type="ECO:0000313" key="2">
    <source>
        <dbReference type="EMBL" id="CAI2360220.1"/>
    </source>
</evidence>
<dbReference type="EMBL" id="CAMPGE010001435">
    <property type="protein sequence ID" value="CAI2360220.1"/>
    <property type="molecule type" value="Genomic_DNA"/>
</dbReference>
<reference evidence="2" key="1">
    <citation type="submission" date="2023-07" db="EMBL/GenBank/DDBJ databases">
        <authorList>
            <consortium name="AG Swart"/>
            <person name="Singh M."/>
            <person name="Singh A."/>
            <person name="Seah K."/>
            <person name="Emmerich C."/>
        </authorList>
    </citation>
    <scope>NUCLEOTIDE SEQUENCE</scope>
    <source>
        <strain evidence="2">DP1</strain>
    </source>
</reference>
<dbReference type="AlphaFoldDB" id="A0AAD1U1G1"/>
<sequence length="452" mass="52092">MNSPPKQKSISNHNFAQDLKQLKSSILSHLCSNSPSQNSSNEKYVNAAITKLLKPNSQKPEATFEEMDKEEYKEEFVKKAVAIAETLKSKGNAKKKSVKERDRVKRERKHMSPDLNHFPIENMKYGQLPNITKGNSASIEHFVNKDLRSPKFMKTPQKIKHGLNMSSRDKKNRYGRLRRIQNLSMDAGEIQNHKNLQIGSLDTKLPFLSGQGSLKTPKGTMYDRLLKSGNNIKKTKPKRNPLSTSSSVDPGLSFGRSDINVSTMKNYVAKKMNEQVKLLNKLDKKRLKEKKEVNKQNADEILAQQLSNRHQRALSDRTKMAEEKFALESNIAHLTKMEQRYKNIFNKIENKHSAIQSLYNSLGRGKNNLANSERDKDKMIEEFTDKQIQQYQVKALKEEEELRGRKNKMLKEMMRMNQSEIKRKIGHKIGDDEDRSTKLSFMMMLARGDIPE</sequence>
<gene>
    <name evidence="2" type="ORF">ECRASSUSDP1_LOCUS1518</name>
</gene>
<keyword evidence="3" id="KW-1185">Reference proteome</keyword>
<organism evidence="2 3">
    <name type="scientific">Euplotes crassus</name>
    <dbReference type="NCBI Taxonomy" id="5936"/>
    <lineage>
        <taxon>Eukaryota</taxon>
        <taxon>Sar</taxon>
        <taxon>Alveolata</taxon>
        <taxon>Ciliophora</taxon>
        <taxon>Intramacronucleata</taxon>
        <taxon>Spirotrichea</taxon>
        <taxon>Hypotrichia</taxon>
        <taxon>Euplotida</taxon>
        <taxon>Euplotidae</taxon>
        <taxon>Moneuplotes</taxon>
    </lineage>
</organism>
<protein>
    <submittedName>
        <fullName evidence="2">Uncharacterized protein</fullName>
    </submittedName>
</protein>
<name>A0AAD1U1G1_EUPCR</name>